<dbReference type="Pfam" id="PF00011">
    <property type="entry name" value="HSP20"/>
    <property type="match status" value="1"/>
</dbReference>
<dbReference type="GeneID" id="83058564"/>
<dbReference type="PROSITE" id="PS01031">
    <property type="entry name" value="SHSP"/>
    <property type="match status" value="1"/>
</dbReference>
<evidence type="ECO:0000259" key="3">
    <source>
        <dbReference type="PROSITE" id="PS01031"/>
    </source>
</evidence>
<dbReference type="RefSeq" id="WP_066746587.1">
    <property type="nucleotide sequence ID" value="NZ_CP016757.1"/>
</dbReference>
<organism evidence="4 5">
    <name type="scientific">Cloacibacillus porcorum</name>
    <dbReference type="NCBI Taxonomy" id="1197717"/>
    <lineage>
        <taxon>Bacteria</taxon>
        <taxon>Thermotogati</taxon>
        <taxon>Synergistota</taxon>
        <taxon>Synergistia</taxon>
        <taxon>Synergistales</taxon>
        <taxon>Synergistaceae</taxon>
        <taxon>Cloacibacillus</taxon>
    </lineage>
</organism>
<keyword evidence="5" id="KW-1185">Reference proteome</keyword>
<sequence length="153" mass="17573">MMMPKLFGENLFDELMDDFPFVGRMQMPALGGGIYGRREKNLMKTDVKEKDGSYILDIDLPGFRKEDIKAELNDGYLTISADRSYEREEKPEDGKFIRRERFSGSCSRTFFVGEEVKQEDIRAKFADGILTVTFPKEEQNKLPAKNNLIAIEG</sequence>
<evidence type="ECO:0000313" key="5">
    <source>
        <dbReference type="Proteomes" id="UP000093044"/>
    </source>
</evidence>
<gene>
    <name evidence="4" type="ORF">BED41_11975</name>
</gene>
<dbReference type="PANTHER" id="PTHR11527">
    <property type="entry name" value="HEAT-SHOCK PROTEIN 20 FAMILY MEMBER"/>
    <property type="match status" value="1"/>
</dbReference>
<proteinExistence type="inferred from homology"/>
<dbReference type="InterPro" id="IPR002068">
    <property type="entry name" value="A-crystallin/Hsp20_dom"/>
</dbReference>
<evidence type="ECO:0000256" key="1">
    <source>
        <dbReference type="PROSITE-ProRule" id="PRU00285"/>
    </source>
</evidence>
<dbReference type="OrthoDB" id="9811615at2"/>
<evidence type="ECO:0000256" key="2">
    <source>
        <dbReference type="RuleBase" id="RU003616"/>
    </source>
</evidence>
<dbReference type="InterPro" id="IPR031107">
    <property type="entry name" value="Small_HSP"/>
</dbReference>
<dbReference type="CDD" id="cd06471">
    <property type="entry name" value="ACD_LpsHSP_like"/>
    <property type="match status" value="1"/>
</dbReference>
<protein>
    <submittedName>
        <fullName evidence="4">Heat-shock protein Hsp20</fullName>
    </submittedName>
</protein>
<feature type="domain" description="SHSP" evidence="3">
    <location>
        <begin position="36"/>
        <end position="152"/>
    </location>
</feature>
<reference evidence="4" key="1">
    <citation type="submission" date="2016-08" db="EMBL/GenBank/DDBJ databases">
        <title>Complete genome of Cloacibacillus porcorum.</title>
        <authorList>
            <person name="Looft T."/>
            <person name="Bayles D.O."/>
            <person name="Alt D.P."/>
        </authorList>
    </citation>
    <scope>NUCLEOTIDE SEQUENCE [LARGE SCALE GENOMIC DNA]</scope>
    <source>
        <strain evidence="4">CL-84</strain>
    </source>
</reference>
<accession>A0A1B2I6X7</accession>
<dbReference type="InterPro" id="IPR008978">
    <property type="entry name" value="HSP20-like_chaperone"/>
</dbReference>
<dbReference type="Gene3D" id="2.60.40.790">
    <property type="match status" value="1"/>
</dbReference>
<dbReference type="KEGG" id="cpor:BED41_11975"/>
<name>A0A1B2I6X7_9BACT</name>
<evidence type="ECO:0000313" key="4">
    <source>
        <dbReference type="EMBL" id="ANZ45732.1"/>
    </source>
</evidence>
<dbReference type="STRING" id="1197717.BED41_11975"/>
<dbReference type="EMBL" id="CP016757">
    <property type="protein sequence ID" value="ANZ45732.1"/>
    <property type="molecule type" value="Genomic_DNA"/>
</dbReference>
<dbReference type="Proteomes" id="UP000093044">
    <property type="component" value="Chromosome"/>
</dbReference>
<dbReference type="AlphaFoldDB" id="A0A1B2I6X7"/>
<comment type="similarity">
    <text evidence="1 2">Belongs to the small heat shock protein (HSP20) family.</text>
</comment>
<dbReference type="SUPFAM" id="SSF49764">
    <property type="entry name" value="HSP20-like chaperones"/>
    <property type="match status" value="1"/>
</dbReference>